<name>A0ABX0TNK8_9SPHN</name>
<reference evidence="15 16" key="1">
    <citation type="submission" date="2020-03" db="EMBL/GenBank/DDBJ databases">
        <title>Genomic Encyclopedia of Type Strains, Phase III (KMG-III): the genomes of soil and plant-associated and newly described type strains.</title>
        <authorList>
            <person name="Whitman W."/>
        </authorList>
    </citation>
    <scope>NUCLEOTIDE SEQUENCE [LARGE SCALE GENOMIC DNA]</scope>
    <source>
        <strain evidence="15 16">CECT 8804</strain>
    </source>
</reference>
<dbReference type="Pfam" id="PF02801">
    <property type="entry name" value="Ketoacyl-synt_C"/>
    <property type="match status" value="1"/>
</dbReference>
<dbReference type="CDD" id="cd00834">
    <property type="entry name" value="KAS_I_II"/>
    <property type="match status" value="1"/>
</dbReference>
<evidence type="ECO:0000313" key="16">
    <source>
        <dbReference type="Proteomes" id="UP000727456"/>
    </source>
</evidence>
<dbReference type="PANTHER" id="PTHR11712">
    <property type="entry name" value="POLYKETIDE SYNTHASE-RELATED"/>
    <property type="match status" value="1"/>
</dbReference>
<dbReference type="InterPro" id="IPR016039">
    <property type="entry name" value="Thiolase-like"/>
</dbReference>
<evidence type="ECO:0000256" key="13">
    <source>
        <dbReference type="RuleBase" id="RU003694"/>
    </source>
</evidence>
<dbReference type="InterPro" id="IPR000794">
    <property type="entry name" value="Beta-ketoacyl_synthase"/>
</dbReference>
<evidence type="ECO:0000256" key="11">
    <source>
        <dbReference type="ARBA" id="ARBA00039445"/>
    </source>
</evidence>
<dbReference type="GO" id="GO:0016746">
    <property type="term" value="F:acyltransferase activity"/>
    <property type="evidence" value="ECO:0007669"/>
    <property type="project" value="UniProtKB-KW"/>
</dbReference>
<evidence type="ECO:0000256" key="12">
    <source>
        <dbReference type="ARBA" id="ARBA00041756"/>
    </source>
</evidence>
<dbReference type="SMART" id="SM00825">
    <property type="entry name" value="PKS_KS"/>
    <property type="match status" value="1"/>
</dbReference>
<keyword evidence="3" id="KW-0536">Nodulation</keyword>
<protein>
    <recommendedName>
        <fullName evidence="11">Nodulation protein E</fullName>
    </recommendedName>
    <alternativeName>
        <fullName evidence="12">Host-specificity of nodulation protein B</fullName>
    </alternativeName>
</protein>
<keyword evidence="8" id="KW-1133">Transmembrane helix</keyword>
<keyword evidence="15" id="KW-0012">Acyltransferase</keyword>
<dbReference type="Pfam" id="PF00109">
    <property type="entry name" value="ketoacyl-synt"/>
    <property type="match status" value="1"/>
</dbReference>
<keyword evidence="9" id="KW-0472">Membrane</keyword>
<evidence type="ECO:0000256" key="3">
    <source>
        <dbReference type="ARBA" id="ARBA00022458"/>
    </source>
</evidence>
<dbReference type="SUPFAM" id="SSF53901">
    <property type="entry name" value="Thiolase-like"/>
    <property type="match status" value="2"/>
</dbReference>
<feature type="domain" description="Ketosynthase family 3 (KS3)" evidence="14">
    <location>
        <begin position="1"/>
        <end position="393"/>
    </location>
</feature>
<proteinExistence type="inferred from homology"/>
<dbReference type="PROSITE" id="PS52004">
    <property type="entry name" value="KS3_2"/>
    <property type="match status" value="1"/>
</dbReference>
<dbReference type="InterPro" id="IPR020841">
    <property type="entry name" value="PKS_Beta-ketoAc_synthase_dom"/>
</dbReference>
<dbReference type="PANTHER" id="PTHR11712:SF352">
    <property type="entry name" value="3-OXOACYL-[ACYL-CARRIER-PROTEIN] SYNTHASE"/>
    <property type="match status" value="1"/>
</dbReference>
<sequence>MSGLGQGLAANWSRTIEGHGAITAFALPRDGEPRLSGPAAPIRELDQSGLAVHFDRRAVGQIDPLTRFALVAATEAIEDAGLIGDPVLNRRTAILIGCGSGGNETFDGAYRRLYERGQTKVHPQTIPTAMISAPASQLAMLFGIHGPALTIASACASSAHALGEAMHMIRAGRADVVIAGGTEACLTLGSWVAWSSLGALATDTCRPFSIDRQGMVLGEGAAILVLEAWDHAVARGATIHGELIGYGATSDAAHITMPDQTGIEAAIRAAHADAGLPLDVPVLISSHGTGTRLNDATEAAAIRAVYGDALSESLVIATKSAHGHLIGGSGALEFLLGLKALQAGRAPAILNHVGDDPACDIPLALARSDIAYDHLVSNSFAFGGLNAVLIGRRA</sequence>
<evidence type="ECO:0000313" key="15">
    <source>
        <dbReference type="EMBL" id="NIJ06693.1"/>
    </source>
</evidence>
<dbReference type="InterPro" id="IPR014030">
    <property type="entry name" value="Ketoacyl_synth_N"/>
</dbReference>
<comment type="function">
    <text evidence="10">Proposed to synthesize NOD factor fatty acyl chain. Involved in the synthesis of a highly unsaturated fatty acid moiety, which forms part of a lipo-oligosaccharide that is responsible for host specificity.</text>
</comment>
<gene>
    <name evidence="15" type="ORF">FHS31_000275</name>
</gene>
<dbReference type="Gene3D" id="3.40.47.10">
    <property type="match status" value="1"/>
</dbReference>
<dbReference type="InterPro" id="IPR018201">
    <property type="entry name" value="Ketoacyl_synth_AS"/>
</dbReference>
<evidence type="ECO:0000256" key="7">
    <source>
        <dbReference type="ARBA" id="ARBA00022692"/>
    </source>
</evidence>
<evidence type="ECO:0000259" key="14">
    <source>
        <dbReference type="PROSITE" id="PS52004"/>
    </source>
</evidence>
<accession>A0ABX0TNK8</accession>
<comment type="caution">
    <text evidence="15">The sequence shown here is derived from an EMBL/GenBank/DDBJ whole genome shotgun (WGS) entry which is preliminary data.</text>
</comment>
<evidence type="ECO:0000256" key="6">
    <source>
        <dbReference type="ARBA" id="ARBA00022679"/>
    </source>
</evidence>
<dbReference type="Proteomes" id="UP000727456">
    <property type="component" value="Unassembled WGS sequence"/>
</dbReference>
<dbReference type="PROSITE" id="PS00606">
    <property type="entry name" value="KS3_1"/>
    <property type="match status" value="1"/>
</dbReference>
<evidence type="ECO:0000256" key="1">
    <source>
        <dbReference type="ARBA" id="ARBA00004533"/>
    </source>
</evidence>
<keyword evidence="4" id="KW-1003">Cell membrane</keyword>
<evidence type="ECO:0000256" key="4">
    <source>
        <dbReference type="ARBA" id="ARBA00022475"/>
    </source>
</evidence>
<evidence type="ECO:0000256" key="5">
    <source>
        <dbReference type="ARBA" id="ARBA00022519"/>
    </source>
</evidence>
<keyword evidence="5" id="KW-0997">Cell inner membrane</keyword>
<organism evidence="15 16">
    <name type="scientific">Sphingomonas vulcanisoli</name>
    <dbReference type="NCBI Taxonomy" id="1658060"/>
    <lineage>
        <taxon>Bacteria</taxon>
        <taxon>Pseudomonadati</taxon>
        <taxon>Pseudomonadota</taxon>
        <taxon>Alphaproteobacteria</taxon>
        <taxon>Sphingomonadales</taxon>
        <taxon>Sphingomonadaceae</taxon>
        <taxon>Sphingomonas</taxon>
    </lineage>
</organism>
<keyword evidence="16" id="KW-1185">Reference proteome</keyword>
<evidence type="ECO:0000256" key="9">
    <source>
        <dbReference type="ARBA" id="ARBA00023136"/>
    </source>
</evidence>
<dbReference type="InterPro" id="IPR014031">
    <property type="entry name" value="Ketoacyl_synth_C"/>
</dbReference>
<keyword evidence="6 13" id="KW-0808">Transferase</keyword>
<evidence type="ECO:0000256" key="10">
    <source>
        <dbReference type="ARBA" id="ARBA00037576"/>
    </source>
</evidence>
<comment type="subcellular location">
    <subcellularLocation>
        <location evidence="1">Cell inner membrane</location>
    </subcellularLocation>
</comment>
<evidence type="ECO:0000256" key="8">
    <source>
        <dbReference type="ARBA" id="ARBA00022989"/>
    </source>
</evidence>
<comment type="similarity">
    <text evidence="2 13">Belongs to the thiolase-like superfamily. Beta-ketoacyl-ACP synthases family.</text>
</comment>
<keyword evidence="7" id="KW-0812">Transmembrane</keyword>
<evidence type="ECO:0000256" key="2">
    <source>
        <dbReference type="ARBA" id="ARBA00008467"/>
    </source>
</evidence>
<dbReference type="EMBL" id="JAAOZC010000001">
    <property type="protein sequence ID" value="NIJ06693.1"/>
    <property type="molecule type" value="Genomic_DNA"/>
</dbReference>